<accession>A0A1E3V5V1</accession>
<comment type="caution">
    <text evidence="1">The sequence shown here is derived from an EMBL/GenBank/DDBJ whole genome shotgun (WGS) entry which is preliminary data.</text>
</comment>
<gene>
    <name evidence="1" type="ORF">A8M32_26350</name>
</gene>
<keyword evidence="2" id="KW-1185">Reference proteome</keyword>
<dbReference type="RefSeq" id="WP_069461396.1">
    <property type="nucleotide sequence ID" value="NZ_LYBW01000065.1"/>
</dbReference>
<dbReference type="EMBL" id="LYBW01000065">
    <property type="protein sequence ID" value="ODR88511.1"/>
    <property type="molecule type" value="Genomic_DNA"/>
</dbReference>
<organism evidence="1 2">
    <name type="scientific">Sinorhizobium alkalisoli</name>
    <dbReference type="NCBI Taxonomy" id="1752398"/>
    <lineage>
        <taxon>Bacteria</taxon>
        <taxon>Pseudomonadati</taxon>
        <taxon>Pseudomonadota</taxon>
        <taxon>Alphaproteobacteria</taxon>
        <taxon>Hyphomicrobiales</taxon>
        <taxon>Rhizobiaceae</taxon>
        <taxon>Sinorhizobium/Ensifer group</taxon>
        <taxon>Sinorhizobium</taxon>
    </lineage>
</organism>
<dbReference type="Proteomes" id="UP000094342">
    <property type="component" value="Unassembled WGS sequence"/>
</dbReference>
<evidence type="ECO:0000313" key="1">
    <source>
        <dbReference type="EMBL" id="ODR88511.1"/>
    </source>
</evidence>
<proteinExistence type="predicted"/>
<sequence length="189" mass="20924">MKSQDIVVLLKLLSLQDQELTKGTDQLRSESLGGDPYSVRNLEALLGISKTEIAQSIKRSVASGIARKDNRSNGPRPHRRNLFEFITHGLRFVFPAQVGPMQRGVPTAFAAPMLKGLLVSGGTYDYVWPYAAGREMGQSVEPLFKSVPEAALKDERLHEYLALVDAIRLGNRREAGLATDHLRSRILSK</sequence>
<protein>
    <submittedName>
        <fullName evidence="1">Uncharacterized protein</fullName>
    </submittedName>
</protein>
<reference evidence="2" key="1">
    <citation type="submission" date="2016-05" db="EMBL/GenBank/DDBJ databases">
        <authorList>
            <person name="Li Y."/>
        </authorList>
    </citation>
    <scope>NUCLEOTIDE SEQUENCE [LARGE SCALE GENOMIC DNA]</scope>
    <source>
        <strain evidence="2">YIC4027</strain>
    </source>
</reference>
<name>A0A1E3V5V1_9HYPH</name>
<evidence type="ECO:0000313" key="2">
    <source>
        <dbReference type="Proteomes" id="UP000094342"/>
    </source>
</evidence>
<dbReference type="AlphaFoldDB" id="A0A1E3V5V1"/>
<dbReference type="OrthoDB" id="194359at2"/>